<evidence type="ECO:0000259" key="1">
    <source>
        <dbReference type="Pfam" id="PF00561"/>
    </source>
</evidence>
<dbReference type="RefSeq" id="WP_169657532.1">
    <property type="nucleotide sequence ID" value="NZ_JABANE010000038.1"/>
</dbReference>
<dbReference type="Pfam" id="PF00561">
    <property type="entry name" value="Abhydrolase_1"/>
    <property type="match status" value="1"/>
</dbReference>
<evidence type="ECO:0000313" key="2">
    <source>
        <dbReference type="EMBL" id="NME69250.1"/>
    </source>
</evidence>
<dbReference type="Proteomes" id="UP000576082">
    <property type="component" value="Unassembled WGS sequence"/>
</dbReference>
<dbReference type="SUPFAM" id="SSF53474">
    <property type="entry name" value="alpha/beta-Hydrolases"/>
    <property type="match status" value="1"/>
</dbReference>
<organism evidence="2 3">
    <name type="scientific">Flammeovirga aprica JL-4</name>
    <dbReference type="NCBI Taxonomy" id="694437"/>
    <lineage>
        <taxon>Bacteria</taxon>
        <taxon>Pseudomonadati</taxon>
        <taxon>Bacteroidota</taxon>
        <taxon>Cytophagia</taxon>
        <taxon>Cytophagales</taxon>
        <taxon>Flammeovirgaceae</taxon>
        <taxon>Flammeovirga</taxon>
    </lineage>
</organism>
<reference evidence="2 3" key="1">
    <citation type="submission" date="2020-04" db="EMBL/GenBank/DDBJ databases">
        <title>Flammeovirga sp. SR4, a novel species isolated from seawater.</title>
        <authorList>
            <person name="Wang X."/>
        </authorList>
    </citation>
    <scope>NUCLEOTIDE SEQUENCE [LARGE SCALE GENOMIC DNA]</scope>
    <source>
        <strain evidence="2 3">ATCC 23126</strain>
    </source>
</reference>
<protein>
    <submittedName>
        <fullName evidence="2">Oxidoreductase</fullName>
    </submittedName>
</protein>
<dbReference type="InterPro" id="IPR008969">
    <property type="entry name" value="CarboxyPept-like_regulatory"/>
</dbReference>
<comment type="caution">
    <text evidence="2">The sequence shown here is derived from an EMBL/GenBank/DDBJ whole genome shotgun (WGS) entry which is preliminary data.</text>
</comment>
<evidence type="ECO:0000313" key="3">
    <source>
        <dbReference type="Proteomes" id="UP000576082"/>
    </source>
</evidence>
<dbReference type="InterPro" id="IPR000073">
    <property type="entry name" value="AB_hydrolase_1"/>
</dbReference>
<feature type="domain" description="AB hydrolase-1" evidence="1">
    <location>
        <begin position="348"/>
        <end position="409"/>
    </location>
</feature>
<dbReference type="EMBL" id="JABANE010000038">
    <property type="protein sequence ID" value="NME69250.1"/>
    <property type="molecule type" value="Genomic_DNA"/>
</dbReference>
<proteinExistence type="predicted"/>
<sequence>MPSITYLHLLFLLLFNVKVSAQIILSGQILSNNDTLAYCNIGIPNSPYGTVSKLDDSFYLEVPQTFEDSLIIFSAVGYEPEAVNIKKIANKNITLNLHEVITQLKEIEVRDDQFKSKIIGKKKRPMLSFSHMIDENEPAIEYGNIFKIYNTTFLEAYNFHIITSSKYEEVTLKLNIYSVKNNIPDKIINQLNLIYKTDSVGWQNVDLQKYNLQYNGLDEIAIVLQLVDFKKLDDNVFVFGVSAVGSGNNKLFYRKQSQAKWEHKKGVFLSNIKISYSKEGQLKEKIENEPPEEDEFIKDDWTQEYLKKHQYYEETEKSTFGKDLSKGNHVEVEGGKFTMKSMVMVLLFFLLHGNKGSISEFYKQIPALSKKYKVIAIDTRGQGKSVNINNQDYSYQLFSQDLYQFIMKLQLNGVNI</sequence>
<dbReference type="SUPFAM" id="SSF49464">
    <property type="entry name" value="Carboxypeptidase regulatory domain-like"/>
    <property type="match status" value="1"/>
</dbReference>
<dbReference type="AlphaFoldDB" id="A0A7X9XA19"/>
<dbReference type="InterPro" id="IPR029058">
    <property type="entry name" value="AB_hydrolase_fold"/>
</dbReference>
<accession>A0A7X9XA19</accession>
<dbReference type="Gene3D" id="3.40.50.1820">
    <property type="entry name" value="alpha/beta hydrolase"/>
    <property type="match status" value="1"/>
</dbReference>
<keyword evidence="3" id="KW-1185">Reference proteome</keyword>
<name>A0A7X9XA19_9BACT</name>
<gene>
    <name evidence="2" type="ORF">HHU12_14840</name>
</gene>